<name>A0A427ACH9_ENSVE</name>
<reference evidence="2 3" key="1">
    <citation type="journal article" date="2014" name="Agronomy (Basel)">
        <title>A Draft Genome Sequence for Ensete ventricosum, the Drought-Tolerant Tree Against Hunger.</title>
        <authorList>
            <person name="Harrison J."/>
            <person name="Moore K.A."/>
            <person name="Paszkiewicz K."/>
            <person name="Jones T."/>
            <person name="Grant M."/>
            <person name="Ambacheew D."/>
            <person name="Muzemil S."/>
            <person name="Studholme D.J."/>
        </authorList>
    </citation>
    <scope>NUCLEOTIDE SEQUENCE [LARGE SCALE GENOMIC DNA]</scope>
</reference>
<accession>A0A427ACH9</accession>
<gene>
    <name evidence="2" type="ORF">B296_00012125</name>
</gene>
<proteinExistence type="predicted"/>
<evidence type="ECO:0000256" key="1">
    <source>
        <dbReference type="SAM" id="MobiDB-lite"/>
    </source>
</evidence>
<dbReference type="AlphaFoldDB" id="A0A427ACH9"/>
<protein>
    <submittedName>
        <fullName evidence="2">Uncharacterized protein</fullName>
    </submittedName>
</protein>
<evidence type="ECO:0000313" key="2">
    <source>
        <dbReference type="EMBL" id="RRT73934.1"/>
    </source>
</evidence>
<feature type="region of interest" description="Disordered" evidence="1">
    <location>
        <begin position="1"/>
        <end position="21"/>
    </location>
</feature>
<organism evidence="2 3">
    <name type="scientific">Ensete ventricosum</name>
    <name type="common">Abyssinian banana</name>
    <name type="synonym">Musa ensete</name>
    <dbReference type="NCBI Taxonomy" id="4639"/>
    <lineage>
        <taxon>Eukaryota</taxon>
        <taxon>Viridiplantae</taxon>
        <taxon>Streptophyta</taxon>
        <taxon>Embryophyta</taxon>
        <taxon>Tracheophyta</taxon>
        <taxon>Spermatophyta</taxon>
        <taxon>Magnoliopsida</taxon>
        <taxon>Liliopsida</taxon>
        <taxon>Zingiberales</taxon>
        <taxon>Musaceae</taxon>
        <taxon>Ensete</taxon>
    </lineage>
</organism>
<dbReference type="EMBL" id="AMZH03002931">
    <property type="protein sequence ID" value="RRT73934.1"/>
    <property type="molecule type" value="Genomic_DNA"/>
</dbReference>
<sequence length="100" mass="12133">MLSGNSRRQSQITEEESFNQHRRRWQIDVEEGVLHLRRKERRGMRHLWKELPYSQTHVVDLREFCSEQRTCRQQQVLRRTVVSGQRRDVGIEQTKAEEDS</sequence>
<feature type="compositionally biased region" description="Polar residues" evidence="1">
    <location>
        <begin position="1"/>
        <end position="12"/>
    </location>
</feature>
<evidence type="ECO:0000313" key="3">
    <source>
        <dbReference type="Proteomes" id="UP000287651"/>
    </source>
</evidence>
<comment type="caution">
    <text evidence="2">The sequence shown here is derived from an EMBL/GenBank/DDBJ whole genome shotgun (WGS) entry which is preliminary data.</text>
</comment>
<dbReference type="Proteomes" id="UP000287651">
    <property type="component" value="Unassembled WGS sequence"/>
</dbReference>